<protein>
    <recommendedName>
        <fullName evidence="1">DUF4123 domain-containing protein</fullName>
    </recommendedName>
</protein>
<gene>
    <name evidence="2" type="ORF">BIY21_05335</name>
</gene>
<proteinExistence type="predicted"/>
<evidence type="ECO:0000313" key="2">
    <source>
        <dbReference type="EMBL" id="OLQ84311.1"/>
    </source>
</evidence>
<name>A0ABX3F3E4_9VIBR</name>
<dbReference type="InterPro" id="IPR025391">
    <property type="entry name" value="DUF4123"/>
</dbReference>
<evidence type="ECO:0000313" key="3">
    <source>
        <dbReference type="Proteomes" id="UP000186206"/>
    </source>
</evidence>
<sequence>MQKINTEQLLCTASRGRTLFLLLDINQYSEPLKWFKQLEGLEVRHLFVDTVFRQLIMQSPKLVQLNRNCADLINDVFRRHTGCIVASNLSIDELNHALGKMLIAEHETQGKVYFRFFSPAVARAIVGLEEGGHCWSHCSHLYLPGYRTEQWSEFELNENVEDKTFFVSQQSELEIKAEHFTYHLAKMESWLDKPIETVQQAMNSLARLCLLDALTSRELIQWSELIANRPELLNHKSWSSLIRQPIPKQDKLNAAVALNNTERELTHV</sequence>
<dbReference type="Pfam" id="PF13503">
    <property type="entry name" value="DUF4123"/>
    <property type="match status" value="1"/>
</dbReference>
<evidence type="ECO:0000259" key="1">
    <source>
        <dbReference type="Pfam" id="PF13503"/>
    </source>
</evidence>
<feature type="domain" description="DUF4123" evidence="1">
    <location>
        <begin position="19"/>
        <end position="125"/>
    </location>
</feature>
<dbReference type="EMBL" id="MJMI01000164">
    <property type="protein sequence ID" value="OLQ84311.1"/>
    <property type="molecule type" value="Genomic_DNA"/>
</dbReference>
<reference evidence="2 3" key="1">
    <citation type="submission" date="2016-09" db="EMBL/GenBank/DDBJ databases">
        <title>Genomic Taxonomy of the Vibrionaceae.</title>
        <authorList>
            <person name="Gonzalez-Castillo A."/>
            <person name="Gomez-Gil B."/>
            <person name="Enciso-Ibarra K."/>
        </authorList>
    </citation>
    <scope>NUCLEOTIDE SEQUENCE [LARGE SCALE GENOMIC DNA]</scope>
    <source>
        <strain evidence="2 3">CAIM 1731</strain>
    </source>
</reference>
<keyword evidence="3" id="KW-1185">Reference proteome</keyword>
<comment type="caution">
    <text evidence="2">The sequence shown here is derived from an EMBL/GenBank/DDBJ whole genome shotgun (WGS) entry which is preliminary data.</text>
</comment>
<organism evidence="2 3">
    <name type="scientific">Vibrio ponticus</name>
    <dbReference type="NCBI Taxonomy" id="265668"/>
    <lineage>
        <taxon>Bacteria</taxon>
        <taxon>Pseudomonadati</taxon>
        <taxon>Pseudomonadota</taxon>
        <taxon>Gammaproteobacteria</taxon>
        <taxon>Vibrionales</taxon>
        <taxon>Vibrionaceae</taxon>
        <taxon>Vibrio</taxon>
    </lineage>
</organism>
<dbReference type="RefSeq" id="WP_075652781.1">
    <property type="nucleotide sequence ID" value="NZ_AP019658.1"/>
</dbReference>
<dbReference type="Proteomes" id="UP000186206">
    <property type="component" value="Unassembled WGS sequence"/>
</dbReference>
<accession>A0ABX3F3E4</accession>